<feature type="region of interest" description="Disordered" evidence="12">
    <location>
        <begin position="247"/>
        <end position="270"/>
    </location>
</feature>
<evidence type="ECO:0000256" key="13">
    <source>
        <dbReference type="SAM" id="Phobius"/>
    </source>
</evidence>
<feature type="compositionally biased region" description="Low complexity" evidence="12">
    <location>
        <begin position="135"/>
        <end position="148"/>
    </location>
</feature>
<feature type="domain" description="EGF-like" evidence="14">
    <location>
        <begin position="822"/>
        <end position="857"/>
    </location>
</feature>
<dbReference type="PROSITE" id="PS00022">
    <property type="entry name" value="EGF_1"/>
    <property type="match status" value="4"/>
</dbReference>
<feature type="compositionally biased region" description="Low complexity" evidence="12">
    <location>
        <begin position="249"/>
        <end position="258"/>
    </location>
</feature>
<keyword evidence="5 11" id="KW-0245">EGF-like domain</keyword>
<evidence type="ECO:0000256" key="5">
    <source>
        <dbReference type="ARBA" id="ARBA00022536"/>
    </source>
</evidence>
<evidence type="ECO:0000256" key="11">
    <source>
        <dbReference type="PROSITE-ProRule" id="PRU00076"/>
    </source>
</evidence>
<keyword evidence="10 11" id="KW-1015">Disulfide bond</keyword>
<dbReference type="Pfam" id="PF15636">
    <property type="entry name" value="Tox-GHH"/>
    <property type="match status" value="1"/>
</dbReference>
<feature type="domain" description="EGF-like" evidence="14">
    <location>
        <begin position="594"/>
        <end position="625"/>
    </location>
</feature>
<feature type="domain" description="EGF-like" evidence="14">
    <location>
        <begin position="728"/>
        <end position="761"/>
    </location>
</feature>
<feature type="transmembrane region" description="Helical" evidence="13">
    <location>
        <begin position="401"/>
        <end position="426"/>
    </location>
</feature>
<accession>A0A2H5BFE0</accession>
<evidence type="ECO:0000256" key="4">
    <source>
        <dbReference type="ARBA" id="ARBA00022475"/>
    </source>
</evidence>
<feature type="compositionally biased region" description="Polar residues" evidence="12">
    <location>
        <begin position="155"/>
        <end position="167"/>
    </location>
</feature>
<evidence type="ECO:0000256" key="1">
    <source>
        <dbReference type="ARBA" id="ARBA00004167"/>
    </source>
</evidence>
<feature type="region of interest" description="Disordered" evidence="12">
    <location>
        <begin position="1"/>
        <end position="167"/>
    </location>
</feature>
<feature type="disulfide bond" evidence="11">
    <location>
        <begin position="751"/>
        <end position="760"/>
    </location>
</feature>
<dbReference type="Pfam" id="PF24329">
    <property type="entry name" value="FN-plug_TEN1-4"/>
    <property type="match status" value="1"/>
</dbReference>
<keyword evidence="4" id="KW-1003">Cell membrane</keyword>
<feature type="compositionally biased region" description="Low complexity" evidence="12">
    <location>
        <begin position="96"/>
        <end position="110"/>
    </location>
</feature>
<dbReference type="SUPFAM" id="SSF101898">
    <property type="entry name" value="NHL repeat"/>
    <property type="match status" value="1"/>
</dbReference>
<dbReference type="InterPro" id="IPR057627">
    <property type="entry name" value="FN-plug_TEN1-4"/>
</dbReference>
<protein>
    <submittedName>
        <fullName evidence="15">Teneurin</fullName>
    </submittedName>
</protein>
<dbReference type="InterPro" id="IPR028916">
    <property type="entry name" value="Tox-GHH_dom"/>
</dbReference>
<dbReference type="SUPFAM" id="SSF49464">
    <property type="entry name" value="Carboxypeptidase regulatory domain-like"/>
    <property type="match status" value="1"/>
</dbReference>
<name>A0A2H5BFE0_PLADU</name>
<proteinExistence type="evidence at transcript level"/>
<dbReference type="Pfam" id="PF23538">
    <property type="entry name" value="Teneurin_ABD"/>
    <property type="match status" value="1"/>
</dbReference>
<feature type="disulfide bond" evidence="11">
    <location>
        <begin position="826"/>
        <end position="836"/>
    </location>
</feature>
<dbReference type="Pfam" id="PF25023">
    <property type="entry name" value="TEN_YD-shell"/>
    <property type="match status" value="1"/>
</dbReference>
<evidence type="ECO:0000256" key="8">
    <source>
        <dbReference type="ARBA" id="ARBA00022989"/>
    </source>
</evidence>
<dbReference type="Gene3D" id="2.180.10.10">
    <property type="entry name" value="RHS repeat-associated core"/>
    <property type="match status" value="2"/>
</dbReference>
<dbReference type="InterPro" id="IPR057629">
    <property type="entry name" value="Teneurin1-4_GBD"/>
</dbReference>
<dbReference type="PROSITE" id="PS01186">
    <property type="entry name" value="EGF_2"/>
    <property type="match status" value="3"/>
</dbReference>
<comment type="similarity">
    <text evidence="3">Belongs to the tenascin family. Teneurin subfamily.</text>
</comment>
<evidence type="ECO:0000313" key="15">
    <source>
        <dbReference type="EMBL" id="AUG84450.1"/>
    </source>
</evidence>
<evidence type="ECO:0000259" key="14">
    <source>
        <dbReference type="PROSITE" id="PS50026"/>
    </source>
</evidence>
<dbReference type="FunFam" id="2.120.10.30:FF:000006">
    <property type="entry name" value="Teneurin transmembrane protein 4"/>
    <property type="match status" value="1"/>
</dbReference>
<dbReference type="PROSITE" id="PS50026">
    <property type="entry name" value="EGF_3"/>
    <property type="match status" value="4"/>
</dbReference>
<dbReference type="Gene3D" id="2.120.10.30">
    <property type="entry name" value="TolB, C-terminal domain"/>
    <property type="match status" value="2"/>
</dbReference>
<evidence type="ECO:0000256" key="2">
    <source>
        <dbReference type="ARBA" id="ARBA00004236"/>
    </source>
</evidence>
<dbReference type="PANTHER" id="PTHR11219:SF69">
    <property type="entry name" value="TENEURIN-A"/>
    <property type="match status" value="1"/>
</dbReference>
<reference evidence="15" key="1">
    <citation type="journal article" date="2017" name="BMC Dev. Biol.">
        <title>The asymmetric cell division machinery in the spiral-cleaving egg and embryo of the marine annelid Platynereis dumerilii.</title>
        <authorList>
            <person name="Nakama A.B."/>
            <person name="Chou H.C."/>
            <person name="Schneider S.Q."/>
        </authorList>
    </citation>
    <scope>NUCLEOTIDE SEQUENCE</scope>
</reference>
<comment type="subcellular location">
    <subcellularLocation>
        <location evidence="2">Cell membrane</location>
    </subcellularLocation>
    <subcellularLocation>
        <location evidence="1">Membrane</location>
        <topology evidence="1">Single-pass membrane protein</topology>
    </subcellularLocation>
</comment>
<keyword evidence="7" id="KW-0677">Repeat</keyword>
<evidence type="ECO:0000256" key="3">
    <source>
        <dbReference type="ARBA" id="ARBA00009385"/>
    </source>
</evidence>
<dbReference type="FunFam" id="2.10.25.10:FF:000013">
    <property type="entry name" value="Teneurin transmembrane protein 4"/>
    <property type="match status" value="1"/>
</dbReference>
<feature type="compositionally biased region" description="Basic residues" evidence="12">
    <location>
        <begin position="117"/>
        <end position="134"/>
    </location>
</feature>
<dbReference type="GO" id="GO:0008045">
    <property type="term" value="P:motor neuron axon guidance"/>
    <property type="evidence" value="ECO:0007669"/>
    <property type="project" value="TreeGrafter"/>
</dbReference>
<dbReference type="InterPro" id="IPR056823">
    <property type="entry name" value="TEN-like_YD-shell"/>
</dbReference>
<evidence type="ECO:0000256" key="6">
    <source>
        <dbReference type="ARBA" id="ARBA00022692"/>
    </source>
</evidence>
<dbReference type="InterPro" id="IPR008969">
    <property type="entry name" value="CarboxyPept-like_regulatory"/>
</dbReference>
<dbReference type="InterPro" id="IPR011042">
    <property type="entry name" value="6-blade_b-propeller_TolB-like"/>
</dbReference>
<dbReference type="Pfam" id="PF25024">
    <property type="entry name" value="EGF_TEN"/>
    <property type="match status" value="1"/>
</dbReference>
<dbReference type="Pfam" id="PF23093">
    <property type="entry name" value="GBD_Tenm3"/>
    <property type="match status" value="1"/>
</dbReference>
<dbReference type="InterPro" id="IPR056822">
    <property type="entry name" value="TEN_NHL"/>
</dbReference>
<dbReference type="Pfam" id="PF25021">
    <property type="entry name" value="TEN_NHL"/>
    <property type="match status" value="1"/>
</dbReference>
<feature type="disulfide bond" evidence="11">
    <location>
        <begin position="847"/>
        <end position="856"/>
    </location>
</feature>
<dbReference type="InterPro" id="IPR000742">
    <property type="entry name" value="EGF"/>
</dbReference>
<feature type="disulfide bond" evidence="11">
    <location>
        <begin position="598"/>
        <end position="608"/>
    </location>
</feature>
<organism evidence="15">
    <name type="scientific">Platynereis dumerilii</name>
    <name type="common">Dumeril's clam worm</name>
    <dbReference type="NCBI Taxonomy" id="6359"/>
    <lineage>
        <taxon>Eukaryota</taxon>
        <taxon>Metazoa</taxon>
        <taxon>Spiralia</taxon>
        <taxon>Lophotrochozoa</taxon>
        <taxon>Annelida</taxon>
        <taxon>Polychaeta</taxon>
        <taxon>Errantia</taxon>
        <taxon>Phyllodocida</taxon>
        <taxon>Nereididae</taxon>
        <taxon>Platynereis</taxon>
    </lineage>
</organism>
<keyword evidence="8 13" id="KW-1133">Transmembrane helix</keyword>
<evidence type="ECO:0000256" key="7">
    <source>
        <dbReference type="ARBA" id="ARBA00022737"/>
    </source>
</evidence>
<feature type="disulfide bond" evidence="11">
    <location>
        <begin position="615"/>
        <end position="624"/>
    </location>
</feature>
<evidence type="ECO:0000256" key="12">
    <source>
        <dbReference type="SAM" id="MobiDB-lite"/>
    </source>
</evidence>
<comment type="caution">
    <text evidence="11">Lacks conserved residue(s) required for the propagation of feature annotation.</text>
</comment>
<dbReference type="Gene3D" id="2.10.25.10">
    <property type="entry name" value="Laminin"/>
    <property type="match status" value="6"/>
</dbReference>
<evidence type="ECO:0000256" key="10">
    <source>
        <dbReference type="ARBA" id="ARBA00023157"/>
    </source>
</evidence>
<dbReference type="InterPro" id="IPR051216">
    <property type="entry name" value="Teneurin"/>
</dbReference>
<dbReference type="PANTHER" id="PTHR11219">
    <property type="entry name" value="TENEURIN AND N-ACETYLGLUCOSAMINE-1-PHOSPHODIESTER ALPHA-N-ACETYLGLUCOSAMINIDASE"/>
    <property type="match status" value="1"/>
</dbReference>
<dbReference type="EMBL" id="MG197700">
    <property type="protein sequence ID" value="AUG84450.1"/>
    <property type="molecule type" value="mRNA"/>
</dbReference>
<feature type="domain" description="EGF-like" evidence="14">
    <location>
        <begin position="658"/>
        <end position="690"/>
    </location>
</feature>
<dbReference type="CDD" id="cd00054">
    <property type="entry name" value="EGF_CA"/>
    <property type="match status" value="3"/>
</dbReference>
<dbReference type="GO" id="GO:0005886">
    <property type="term" value="C:plasma membrane"/>
    <property type="evidence" value="ECO:0007669"/>
    <property type="project" value="UniProtKB-SubCell"/>
</dbReference>
<keyword evidence="9 13" id="KW-0472">Membrane</keyword>
<feature type="disulfide bond" evidence="11">
    <location>
        <begin position="680"/>
        <end position="689"/>
    </location>
</feature>
<keyword evidence="6 13" id="KW-0812">Transmembrane</keyword>
<evidence type="ECO:0000256" key="9">
    <source>
        <dbReference type="ARBA" id="ARBA00023136"/>
    </source>
</evidence>
<dbReference type="SMART" id="SM00181">
    <property type="entry name" value="EGF"/>
    <property type="match status" value="8"/>
</dbReference>
<sequence>MDPKPQPRPRGRMRRGKESQYSSSDEGDEDCRSCDRLNCALDDPGQQSSNGLGLTPDESHISPIDNLDGGGRLYSYLSGSEGDVETDQAASPPQRPGGHQPHQGQPEHVGTYPRQGHPPHHRASSRQHRRRSRSPHSLPSSRSSSCSISDREMHTTNTMDSSGTGENVYSRINETATLPLPPIPPPPIEDFHGPAIPPRHNLRKMRNVRTPQSGDGSQRTAYTEVESDFEPHYLVQTASGNVFFSHAQPSLHSPTHSSSPPPVAPFPRTVPRTNSLPHGQPVAQQILQSLQPPPPPAGMHNTLPHPHPQQQNMMAVQPMGPTQAGIIGNEYASTNVTNFQANIPQSSSTDRQNAGNYNTTVNPTLNIPPLPTYPSIQNDFRDYSRFSTASYRVKKQLKRKCSWRCTALIFMFLTVGFAACVAYFVAVEVMHKLDKPIDGASDNWDATRGNKTNRPTKGTLLKPTSPSLVIVQYPLGRSLSQEIPPQEFWRTQFYMPQSQFVKFNFSLPSSAVIAVYGRKNIQPSHAQYDFMQVIDGPRIHKRPRRAVAPKDNEGKKDSAFIQYMEGGLWYVFLYNDAEKSNTVSFIGTQYMDDSVNDCPNGCHGRGECVNGQCRCFSGYTGWDCGDTVCPLLCEGNGIYVHGACQCYPGWKGKECNVPEDECEVPNCNGNGKCVEGICICSPGYAGTDCQKVDCLVSDCSGNGVCVSGQCLCYKGWAGTDCTLEAGNATVPCAQYCSEHGVYDARGEQCLCQPSWSGPYCEEEVCDLECVHGLCEAQRCACEPGWSGALCDQLECDKRCSAHGYCNNGSCICKPGWNGRHCSLSGCPDACNNNGACQLFQDGWRCSCRDGWKGPSCAVAMEIQCEDNVDEDKDGLLDCQDPDCCMSISCKDSVHCLASPDPMEILLRKQPPSTTASFYDRMRFLVEDNSVQSYATLSSFNTSQVSVIRGKVVATDGSPLIGVRVSVVTQPLYGFTLTRELGMFDILVNGGGSVTLQFQRQPFKIQQTTVMVPWNKMITMETVTLTLEGEEEPQEVQCDIAHDHYTMKPVVLSTWQHTQLGACPEKSTVIPESQTLQESLQIPGTGVYLVYHSSETPGYMSTIMIQLTPATIPDDLSVVYLRVSVEGLVFNKVFEADAGLKYKFAWDRRNAYNQKVYGIVTAMVGVGYQYDGCERIFWEMQSATMSGYDITSSEIGGWNLHIHHTYNYQEGILHKGDGTNIYLKERPRKVITVLGNGKKRRMDCRGCDGNSENSKLMAPVALASGRDGSLYVGDYNHIRKLSANREDITSILELNMTGVSHKYFMTVSPLDGKLYISDYQSKRIIRVKTMGAVRDLQNNFEIIAGTGDQCVPGDERKCGDGGKATEADLFYPKGIAITKDGIIYFADGSNIRTIDKNNNIRTVIGSQGQPMQFQPLPCGRVISTDEVTLKWPTALAVNPLDDTLHILDNNVVLKVTKDYKVIVVAGHPLHCPPKDPNINPLLTEDQAGPRLANEVVLEAPQHVTFAQNGYLYITESDEKFINRIREVSTDGTISHYAGDKPKCNCQVTSCKCYEPKEALATKMLLHSPTAITVTPDNVLHVSDMGNLRIHSIVATLPERTQFGMFEVLYPQTQELYVFNRFGQHISTKNIITDQYMYNFTYNVNTYYGKLVKVTDSEGNTLTIRRDYTTQAKEIIPPGEQKCKFIMDNMGQLHIFIAADNSTTKFTYLTNTGLLETKETSEGHTYLYEYDENGRLAWIVEPTGERTRLSTDVDPQGAIARLSTDHKHQVAMATNGNMLSVLHGRARTKVSYLHDGALIVEYPFNMAITMETNPHPLLSTEHQLHVKRKIILPDNLVHRLEWRYYLRKDRPPGQRKRLSRIGRRTRVGTTARHVGMSSSLVHEAYEGPASSSFPAGYQGKALWVNGENLMTMEYDRDTHSETIFSRDGEEILTVLYNDAGQPTNFLPDGPFLPVNITYNNKGRPLLWSQGLLAVNNVFDSKTGYLTEKKVGAKAVYRFIYKSGTRPTDVILPSGKQYVLHYDQYGNLAEIVMPGLTKHNFHTLTTLKYRRYMYHPHGAHHPFIQDYDSAGRKLQVLYPSNRRRVSYIYDNYSKLKHVFADWTDMDYSYYEDQGILRSATLRNRIAFNYTCKMLYEPPGAVVKRLTVSFNKTAFNLLEGKYNYHYDQHFRISSIEVQLGRMIFKPTNFTYSADTGKLVHMKTFDFQYPTRTKTVIKDGNIEITRNKDAYNRITDVWYKFNNYIVFTLEIKYDEINRVYQWRRKVGSSDLKAYDYIYDIDNNIVEVSLSGQPTWKYEHDANNNIIKITHHDDSKQAQINNKNQLEVFDGESYLFDEDGFLIKRDQEYFEYNSFGQLVRAFEVGKYDVHYFYDMKARLVARRDILGGYLTQFFYSDIQHPERITHIYDHSTRVATVLYYDQKGELFAMEQDSRFFYVALDPVGSPIVIFNAVGGVVKQMTYDPLGKRLTDSAPDFVFIFGYKCGIMDHITKLIHLGERIYDPKTGRYTTANYPDIMQKVNNMVDNPGTMNLYQHQHLVNNEVLSVNRMTGTAGWLDALGYDMDSLIPRVSFAGQIRPKGDTSGVDRFLPITSAFECAFQRDMQNFIDLSTVPHSKVITPDPSERKIKTYAPHKYLFGEGVLVNSVEGGVRVEQLESGDEVLGLLGVTLLNNSQLVDMHFSIHGRDAHYFVKPTIKEAIEDVRDLSLRTEDVIGGVNVSVHRFHETSEIMKYVDIRLHGNYSVMNLRYGTTVAHEKKRIMRHAQERAVDLAWRIERERQDNKQESLHLWTKQQRDELADKGAITGFQAAYVRDIDLYPELVDDPHNIRFKPAFR</sequence>
<dbReference type="Pfam" id="PF25020">
    <property type="entry name" value="TTR_TEN1-4"/>
    <property type="match status" value="1"/>
</dbReference>
<dbReference type="InterPro" id="IPR056820">
    <property type="entry name" value="TEN_TTR-like"/>
</dbReference>